<dbReference type="Gene3D" id="3.40.50.2300">
    <property type="match status" value="1"/>
</dbReference>
<reference evidence="2 3" key="1">
    <citation type="submission" date="2014-09" db="EMBL/GenBank/DDBJ databases">
        <title>Vibrio maritimus JCM 19235. (C45) whole genome shotgun sequence.</title>
        <authorList>
            <person name="Sawabe T."/>
            <person name="Meirelles P."/>
            <person name="Nakanishi M."/>
            <person name="Sayaka M."/>
            <person name="Hattori M."/>
            <person name="Ohkuma M."/>
        </authorList>
    </citation>
    <scope>NUCLEOTIDE SEQUENCE [LARGE SCALE GENOMIC DNA]</scope>
    <source>
        <strain evidence="3">JCM19235</strain>
    </source>
</reference>
<dbReference type="STRING" id="990268.JCM19235_6778"/>
<dbReference type="InterPro" id="IPR049151">
    <property type="entry name" value="CsgD-like_REC"/>
</dbReference>
<feature type="domain" description="CsgD-like receiver" evidence="1">
    <location>
        <begin position="29"/>
        <end position="146"/>
    </location>
</feature>
<organism evidence="2 3">
    <name type="scientific">Vibrio maritimus</name>
    <dbReference type="NCBI Taxonomy" id="990268"/>
    <lineage>
        <taxon>Bacteria</taxon>
        <taxon>Pseudomonadati</taxon>
        <taxon>Pseudomonadota</taxon>
        <taxon>Gammaproteobacteria</taxon>
        <taxon>Vibrionales</taxon>
        <taxon>Vibrionaceae</taxon>
        <taxon>Vibrio</taxon>
    </lineage>
</organism>
<evidence type="ECO:0000313" key="2">
    <source>
        <dbReference type="EMBL" id="GAL18225.1"/>
    </source>
</evidence>
<comment type="caution">
    <text evidence="2">The sequence shown here is derived from an EMBL/GenBank/DDBJ whole genome shotgun (WGS) entry which is preliminary data.</text>
</comment>
<protein>
    <submittedName>
        <fullName evidence="2">Transcriptional regulator VpsT</fullName>
    </submittedName>
</protein>
<gene>
    <name evidence="2" type="ORF">JCM19235_6778</name>
</gene>
<keyword evidence="3" id="KW-1185">Reference proteome</keyword>
<evidence type="ECO:0000313" key="3">
    <source>
        <dbReference type="Proteomes" id="UP000029228"/>
    </source>
</evidence>
<dbReference type="Pfam" id="PF21155">
    <property type="entry name" value="VpsT-like_REC"/>
    <property type="match status" value="1"/>
</dbReference>
<evidence type="ECO:0000259" key="1">
    <source>
        <dbReference type="Pfam" id="PF21155"/>
    </source>
</evidence>
<dbReference type="Proteomes" id="UP000029228">
    <property type="component" value="Unassembled WGS sequence"/>
</dbReference>
<sequence>MDEVKARPIEILDSNTVPRVENQINTIYLIADGGIQMDVFLEYIEKAINSTVTFIESSSLSEELLETKDALFIVDYSSKRKMTDIANTLSVGSEDSITVLINVDSVEIEDLICWKNLYGCFGVQDSLDQVSRGLMKVLQRINWLPRHVMMELIEYFQNNGSDVKLQKVAATSLTRREMEILEQLKSGEQISFWLNDLTLVKTQSKFIFTIFTKRLK</sequence>
<dbReference type="AlphaFoldDB" id="A0A090RS14"/>
<name>A0A090RS14_9VIBR</name>
<accession>A0A090RS14</accession>
<dbReference type="EMBL" id="BBMR01000002">
    <property type="protein sequence ID" value="GAL18225.1"/>
    <property type="molecule type" value="Genomic_DNA"/>
</dbReference>
<proteinExistence type="predicted"/>